<evidence type="ECO:0000313" key="4">
    <source>
        <dbReference type="Proteomes" id="UP000030744"/>
    </source>
</evidence>
<gene>
    <name evidence="3" type="ORF">EMH_0020170</name>
</gene>
<proteinExistence type="predicted"/>
<evidence type="ECO:0000313" key="3">
    <source>
        <dbReference type="EMBL" id="CDJ34413.1"/>
    </source>
</evidence>
<dbReference type="AlphaFoldDB" id="U6KG32"/>
<protein>
    <submittedName>
        <fullName evidence="3">Uncharacterized protein</fullName>
    </submittedName>
</protein>
<dbReference type="Proteomes" id="UP000030744">
    <property type="component" value="Unassembled WGS sequence"/>
</dbReference>
<feature type="signal peptide" evidence="2">
    <location>
        <begin position="1"/>
        <end position="24"/>
    </location>
</feature>
<feature type="chain" id="PRO_5004671503" evidence="2">
    <location>
        <begin position="25"/>
        <end position="219"/>
    </location>
</feature>
<dbReference type="VEuPathDB" id="ToxoDB:EMH_0020170"/>
<sequence>MRQLWIAVLPAAAILFLTVPGTFTLGADDVGGQNSQSLAGRFESSSQVPSASPSKGTPLQSENSSESSDPWGFIAPLMPAVRAIGDMFKPIIDASGIEREIGDIVAALNETSQNPFFLFGFDDTPPEATSHPSRHGKVQRQQLGGGKSPQTKPSQPKQKGSSMLPFRGLFSPDEGSSETPPGSVDGTQPHKASEKEHSGHSEEEDGLWRQWAAEDLDLL</sequence>
<feature type="compositionally biased region" description="Polar residues" evidence="1">
    <location>
        <begin position="148"/>
        <end position="161"/>
    </location>
</feature>
<evidence type="ECO:0000256" key="2">
    <source>
        <dbReference type="SAM" id="SignalP"/>
    </source>
</evidence>
<feature type="compositionally biased region" description="Basic and acidic residues" evidence="1">
    <location>
        <begin position="191"/>
        <end position="201"/>
    </location>
</feature>
<dbReference type="RefSeq" id="XP_013356976.1">
    <property type="nucleotide sequence ID" value="XM_013501522.1"/>
</dbReference>
<dbReference type="EMBL" id="HG686536">
    <property type="protein sequence ID" value="CDJ34413.1"/>
    <property type="molecule type" value="Genomic_DNA"/>
</dbReference>
<organism evidence="3 4">
    <name type="scientific">Eimeria mitis</name>
    <dbReference type="NCBI Taxonomy" id="44415"/>
    <lineage>
        <taxon>Eukaryota</taxon>
        <taxon>Sar</taxon>
        <taxon>Alveolata</taxon>
        <taxon>Apicomplexa</taxon>
        <taxon>Conoidasida</taxon>
        <taxon>Coccidia</taxon>
        <taxon>Eucoccidiorida</taxon>
        <taxon>Eimeriorina</taxon>
        <taxon>Eimeriidae</taxon>
        <taxon>Eimeria</taxon>
    </lineage>
</organism>
<feature type="compositionally biased region" description="Low complexity" evidence="1">
    <location>
        <begin position="44"/>
        <end position="54"/>
    </location>
</feature>
<name>U6KG32_9EIME</name>
<reference evidence="3" key="1">
    <citation type="submission" date="2013-10" db="EMBL/GenBank/DDBJ databases">
        <title>Genomic analysis of the causative agents of coccidiosis in chickens.</title>
        <authorList>
            <person name="Reid A.J."/>
            <person name="Blake D."/>
            <person name="Billington K."/>
            <person name="Browne H."/>
            <person name="Dunn M."/>
            <person name="Hung S."/>
            <person name="Kawahara F."/>
            <person name="Miranda-Saavedra D."/>
            <person name="Mourier T."/>
            <person name="Nagra H."/>
            <person name="Otto T.D."/>
            <person name="Rawlings N."/>
            <person name="Sanchez A."/>
            <person name="Sanders M."/>
            <person name="Subramaniam C."/>
            <person name="Tay Y."/>
            <person name="Dear P."/>
            <person name="Doerig C."/>
            <person name="Gruber A."/>
            <person name="Parkinson J."/>
            <person name="Shirley M."/>
            <person name="Wan K.L."/>
            <person name="Berriman M."/>
            <person name="Tomley F."/>
            <person name="Pain A."/>
        </authorList>
    </citation>
    <scope>NUCLEOTIDE SEQUENCE [LARGE SCALE GENOMIC DNA]</scope>
    <source>
        <strain evidence="3">Houghton</strain>
    </source>
</reference>
<evidence type="ECO:0000256" key="1">
    <source>
        <dbReference type="SAM" id="MobiDB-lite"/>
    </source>
</evidence>
<keyword evidence="4" id="KW-1185">Reference proteome</keyword>
<feature type="region of interest" description="Disordered" evidence="1">
    <location>
        <begin position="36"/>
        <end position="71"/>
    </location>
</feature>
<reference evidence="3" key="2">
    <citation type="submission" date="2013-10" db="EMBL/GenBank/DDBJ databases">
        <authorList>
            <person name="Aslett M."/>
        </authorList>
    </citation>
    <scope>NUCLEOTIDE SEQUENCE [LARGE SCALE GENOMIC DNA]</scope>
    <source>
        <strain evidence="3">Houghton</strain>
    </source>
</reference>
<dbReference type="GeneID" id="25376921"/>
<dbReference type="OrthoDB" id="347771at2759"/>
<keyword evidence="2" id="KW-0732">Signal</keyword>
<accession>U6KG32</accession>
<feature type="region of interest" description="Disordered" evidence="1">
    <location>
        <begin position="118"/>
        <end position="219"/>
    </location>
</feature>
<feature type="compositionally biased region" description="Polar residues" evidence="1">
    <location>
        <begin position="55"/>
        <end position="68"/>
    </location>
</feature>